<dbReference type="EMBL" id="JAEHFW010000003">
    <property type="protein sequence ID" value="MBK0381092.1"/>
    <property type="molecule type" value="Genomic_DNA"/>
</dbReference>
<name>A0A934PX23_9SPHI</name>
<feature type="compositionally biased region" description="Basic and acidic residues" evidence="1">
    <location>
        <begin position="94"/>
        <end position="105"/>
    </location>
</feature>
<dbReference type="RefSeq" id="WP_200067615.1">
    <property type="nucleotide sequence ID" value="NZ_JAEHFW010000003.1"/>
</dbReference>
<organism evidence="2 3">
    <name type="scientific">Mucilaginibacter segetis</name>
    <dbReference type="NCBI Taxonomy" id="2793071"/>
    <lineage>
        <taxon>Bacteria</taxon>
        <taxon>Pseudomonadati</taxon>
        <taxon>Bacteroidota</taxon>
        <taxon>Sphingobacteriia</taxon>
        <taxon>Sphingobacteriales</taxon>
        <taxon>Sphingobacteriaceae</taxon>
        <taxon>Mucilaginibacter</taxon>
    </lineage>
</organism>
<dbReference type="AlphaFoldDB" id="A0A934PX23"/>
<feature type="compositionally biased region" description="Polar residues" evidence="1">
    <location>
        <begin position="106"/>
        <end position="138"/>
    </location>
</feature>
<protein>
    <submittedName>
        <fullName evidence="2">Uncharacterized protein</fullName>
    </submittedName>
</protein>
<comment type="caution">
    <text evidence="2">The sequence shown here is derived from an EMBL/GenBank/DDBJ whole genome shotgun (WGS) entry which is preliminary data.</text>
</comment>
<feature type="compositionally biased region" description="Polar residues" evidence="1">
    <location>
        <begin position="64"/>
        <end position="84"/>
    </location>
</feature>
<feature type="compositionally biased region" description="Basic and acidic residues" evidence="1">
    <location>
        <begin position="172"/>
        <end position="205"/>
    </location>
</feature>
<sequence length="205" mass="22303">MELNNEYNTPVADENAQPNAYPVNDDNNKDENDLKTNYLFGKGDLEKSGNEPGMEGSPQGGQSFGENNNTPSGDDKNNPSQNAGYANGYFSRTEPSEEHPEDTNFKDPNQQGQSNYTQAKDATKTGQSDSQHSGQLKNEANESKSQESYQEGTADGEDTNIPGPNEVPEQQKVGEDNTSEDGKADYKPENGEGKPDYGSHSPENK</sequence>
<dbReference type="Proteomes" id="UP000613193">
    <property type="component" value="Unassembled WGS sequence"/>
</dbReference>
<evidence type="ECO:0000313" key="2">
    <source>
        <dbReference type="EMBL" id="MBK0381092.1"/>
    </source>
</evidence>
<proteinExistence type="predicted"/>
<accession>A0A934PX23</accession>
<gene>
    <name evidence="2" type="ORF">I5M19_17340</name>
</gene>
<keyword evidence="3" id="KW-1185">Reference proteome</keyword>
<reference evidence="2" key="1">
    <citation type="submission" date="2020-12" db="EMBL/GenBank/DDBJ databases">
        <title>Bacterial novel species Mucilaginibacter sp. SD-g isolated from soil.</title>
        <authorList>
            <person name="Jung H.-Y."/>
        </authorList>
    </citation>
    <scope>NUCLEOTIDE SEQUENCE</scope>
    <source>
        <strain evidence="2">SD-g</strain>
    </source>
</reference>
<evidence type="ECO:0000313" key="3">
    <source>
        <dbReference type="Proteomes" id="UP000613193"/>
    </source>
</evidence>
<evidence type="ECO:0000256" key="1">
    <source>
        <dbReference type="SAM" id="MobiDB-lite"/>
    </source>
</evidence>
<feature type="region of interest" description="Disordered" evidence="1">
    <location>
        <begin position="1"/>
        <end position="205"/>
    </location>
</feature>